<keyword evidence="3" id="KW-1185">Reference proteome</keyword>
<evidence type="ECO:0000313" key="3">
    <source>
        <dbReference type="Proteomes" id="UP000634136"/>
    </source>
</evidence>
<dbReference type="PANTHER" id="PTHR35285">
    <property type="entry name" value="2-C-METHYL-D-ERYTHRITOL 4-PHOSPHATE CYTIDYLYLTRANSFERASE"/>
    <property type="match status" value="1"/>
</dbReference>
<dbReference type="EMBL" id="JAAIUW010000013">
    <property type="protein sequence ID" value="KAF7803195.1"/>
    <property type="molecule type" value="Genomic_DNA"/>
</dbReference>
<sequence>MLQPCLIPSSVFDMTTERPRSKASKKGGPEPPSPPESSSEQLAGDRRCSVSVIVSEIEKENPRHLEGRHRRRSAQQRKHRRRPAGSSSDGDDTCKGKEVQKPLDLALLFVGREVIFLKCLFEEFMLNFVFAFPAYLVLDIPVHEFAFFRFELEQKGGPCSFGLVQGFAEACGHDLGIGNVAFLGSCVVEDANHEESAALHSIEDFLTKRKEESDKGATDLVVFSLQQPSSIHLAIMSYPRTKVSKSANNGNKRNDAEMHSVQNAEMHSGAAFCTECICA</sequence>
<comment type="caution">
    <text evidence="2">The sequence shown here is derived from an EMBL/GenBank/DDBJ whole genome shotgun (WGS) entry which is preliminary data.</text>
</comment>
<dbReference type="OrthoDB" id="2018140at2759"/>
<feature type="compositionally biased region" description="Basic and acidic residues" evidence="1">
    <location>
        <begin position="56"/>
        <end position="65"/>
    </location>
</feature>
<proteinExistence type="predicted"/>
<gene>
    <name evidence="2" type="ORF">G2W53_042306</name>
</gene>
<dbReference type="Proteomes" id="UP000634136">
    <property type="component" value="Unassembled WGS sequence"/>
</dbReference>
<feature type="compositionally biased region" description="Basic residues" evidence="1">
    <location>
        <begin position="66"/>
        <end position="83"/>
    </location>
</feature>
<organism evidence="2 3">
    <name type="scientific">Senna tora</name>
    <dbReference type="NCBI Taxonomy" id="362788"/>
    <lineage>
        <taxon>Eukaryota</taxon>
        <taxon>Viridiplantae</taxon>
        <taxon>Streptophyta</taxon>
        <taxon>Embryophyta</taxon>
        <taxon>Tracheophyta</taxon>
        <taxon>Spermatophyta</taxon>
        <taxon>Magnoliopsida</taxon>
        <taxon>eudicotyledons</taxon>
        <taxon>Gunneridae</taxon>
        <taxon>Pentapetalae</taxon>
        <taxon>rosids</taxon>
        <taxon>fabids</taxon>
        <taxon>Fabales</taxon>
        <taxon>Fabaceae</taxon>
        <taxon>Caesalpinioideae</taxon>
        <taxon>Cassia clade</taxon>
        <taxon>Senna</taxon>
    </lineage>
</organism>
<keyword evidence="2" id="KW-0812">Transmembrane</keyword>
<dbReference type="AlphaFoldDB" id="A0A834VZU0"/>
<dbReference type="PANTHER" id="PTHR35285:SF1">
    <property type="entry name" value="2-C-METHYL-D-ERYTHRITOL 4-PHOSPHATE CYTIDYLYLTRANSFERASE"/>
    <property type="match status" value="1"/>
</dbReference>
<reference evidence="2" key="1">
    <citation type="submission" date="2020-09" db="EMBL/GenBank/DDBJ databases">
        <title>Genome-Enabled Discovery of Anthraquinone Biosynthesis in Senna tora.</title>
        <authorList>
            <person name="Kang S.-H."/>
            <person name="Pandey R.P."/>
            <person name="Lee C.-M."/>
            <person name="Sim J.-S."/>
            <person name="Jeong J.-T."/>
            <person name="Choi B.-S."/>
            <person name="Jung M."/>
            <person name="Ginzburg D."/>
            <person name="Zhao K."/>
            <person name="Won S.Y."/>
            <person name="Oh T.-J."/>
            <person name="Yu Y."/>
            <person name="Kim N.-H."/>
            <person name="Lee O.R."/>
            <person name="Lee T.-H."/>
            <person name="Bashyal P."/>
            <person name="Kim T.-S."/>
            <person name="Lee W.-H."/>
            <person name="Kawkins C."/>
            <person name="Kim C.-K."/>
            <person name="Kim J.S."/>
            <person name="Ahn B.O."/>
            <person name="Rhee S.Y."/>
            <person name="Sohng J.K."/>
        </authorList>
    </citation>
    <scope>NUCLEOTIDE SEQUENCE</scope>
    <source>
        <tissue evidence="2">Leaf</tissue>
    </source>
</reference>
<name>A0A834VZU0_9FABA</name>
<keyword evidence="2" id="KW-0472">Membrane</keyword>
<feature type="region of interest" description="Disordered" evidence="1">
    <location>
        <begin position="1"/>
        <end position="95"/>
    </location>
</feature>
<evidence type="ECO:0000256" key="1">
    <source>
        <dbReference type="SAM" id="MobiDB-lite"/>
    </source>
</evidence>
<accession>A0A834VZU0</accession>
<evidence type="ECO:0000313" key="2">
    <source>
        <dbReference type="EMBL" id="KAF7803195.1"/>
    </source>
</evidence>
<protein>
    <submittedName>
        <fullName evidence="2">Putative transmembrane protein</fullName>
    </submittedName>
</protein>